<comment type="caution">
    <text evidence="1">The sequence shown here is derived from an EMBL/GenBank/DDBJ whole genome shotgun (WGS) entry which is preliminary data.</text>
</comment>
<sequence length="94" mass="9935">MSNSLWSSGVPAADSVSLNHSLPCPQSHNHSRVSSAVSWSSPGYSVSRSLWSSPGHACMCPSLWSSPLCPQSLVIPRTVSAVSGDPPDCVRSLW</sequence>
<dbReference type="Proteomes" id="UP001162483">
    <property type="component" value="Unassembled WGS sequence"/>
</dbReference>
<reference evidence="1" key="1">
    <citation type="submission" date="2023-05" db="EMBL/GenBank/DDBJ databases">
        <authorList>
            <person name="Stuckert A."/>
        </authorList>
    </citation>
    <scope>NUCLEOTIDE SEQUENCE</scope>
</reference>
<proteinExistence type="predicted"/>
<protein>
    <submittedName>
        <fullName evidence="1">Uncharacterized protein</fullName>
    </submittedName>
</protein>
<keyword evidence="2" id="KW-1185">Reference proteome</keyword>
<accession>A0ABN9FYZ8</accession>
<evidence type="ECO:0000313" key="2">
    <source>
        <dbReference type="Proteomes" id="UP001162483"/>
    </source>
</evidence>
<dbReference type="EMBL" id="CATNWA010017621">
    <property type="protein sequence ID" value="CAI9601894.1"/>
    <property type="molecule type" value="Genomic_DNA"/>
</dbReference>
<organism evidence="1 2">
    <name type="scientific">Staurois parvus</name>
    <dbReference type="NCBI Taxonomy" id="386267"/>
    <lineage>
        <taxon>Eukaryota</taxon>
        <taxon>Metazoa</taxon>
        <taxon>Chordata</taxon>
        <taxon>Craniata</taxon>
        <taxon>Vertebrata</taxon>
        <taxon>Euteleostomi</taxon>
        <taxon>Amphibia</taxon>
        <taxon>Batrachia</taxon>
        <taxon>Anura</taxon>
        <taxon>Neobatrachia</taxon>
        <taxon>Ranoidea</taxon>
        <taxon>Ranidae</taxon>
        <taxon>Staurois</taxon>
    </lineage>
</organism>
<evidence type="ECO:0000313" key="1">
    <source>
        <dbReference type="EMBL" id="CAI9601894.1"/>
    </source>
</evidence>
<name>A0ABN9FYZ8_9NEOB</name>
<gene>
    <name evidence="1" type="ORF">SPARVUS_LOCUS13044818</name>
</gene>